<feature type="domain" description="Bacterial sugar transferase" evidence="8">
    <location>
        <begin position="271"/>
        <end position="452"/>
    </location>
</feature>
<evidence type="ECO:0000259" key="8">
    <source>
        <dbReference type="Pfam" id="PF02397"/>
    </source>
</evidence>
<evidence type="ECO:0000256" key="4">
    <source>
        <dbReference type="ARBA" id="ARBA00022692"/>
    </source>
</evidence>
<dbReference type="NCBIfam" id="TIGR03025">
    <property type="entry name" value="EPS_sugtrans"/>
    <property type="match status" value="1"/>
</dbReference>
<feature type="transmembrane region" description="Helical" evidence="7">
    <location>
        <begin position="77"/>
        <end position="98"/>
    </location>
</feature>
<dbReference type="Gene3D" id="3.40.50.720">
    <property type="entry name" value="NAD(P)-binding Rossmann-like Domain"/>
    <property type="match status" value="1"/>
</dbReference>
<feature type="transmembrane region" description="Helical" evidence="7">
    <location>
        <begin position="12"/>
        <end position="34"/>
    </location>
</feature>
<dbReference type="InterPro" id="IPR003362">
    <property type="entry name" value="Bact_transf"/>
</dbReference>
<keyword evidence="5 7" id="KW-1133">Transmembrane helix</keyword>
<comment type="similarity">
    <text evidence="2">Belongs to the bacterial sugar transferase family.</text>
</comment>
<dbReference type="InterPro" id="IPR017475">
    <property type="entry name" value="EPS_sugar_tfrase"/>
</dbReference>
<name>A0A1F5SN62_9BACT</name>
<feature type="transmembrane region" description="Helical" evidence="7">
    <location>
        <begin position="276"/>
        <end position="299"/>
    </location>
</feature>
<evidence type="ECO:0000256" key="5">
    <source>
        <dbReference type="ARBA" id="ARBA00022989"/>
    </source>
</evidence>
<evidence type="ECO:0000256" key="1">
    <source>
        <dbReference type="ARBA" id="ARBA00004141"/>
    </source>
</evidence>
<keyword evidence="6 7" id="KW-0472">Membrane</keyword>
<dbReference type="GO" id="GO:0016020">
    <property type="term" value="C:membrane"/>
    <property type="evidence" value="ECO:0007669"/>
    <property type="project" value="UniProtKB-SubCell"/>
</dbReference>
<reference evidence="9 10" key="1">
    <citation type="journal article" date="2016" name="Nat. Commun.">
        <title>Thousands of microbial genomes shed light on interconnected biogeochemical processes in an aquifer system.</title>
        <authorList>
            <person name="Anantharaman K."/>
            <person name="Brown C.T."/>
            <person name="Hug L.A."/>
            <person name="Sharon I."/>
            <person name="Castelle C.J."/>
            <person name="Probst A.J."/>
            <person name="Thomas B.C."/>
            <person name="Singh A."/>
            <person name="Wilkins M.J."/>
            <person name="Karaoz U."/>
            <person name="Brodie E.L."/>
            <person name="Williams K.H."/>
            <person name="Hubbard S.S."/>
            <person name="Banfield J.F."/>
        </authorList>
    </citation>
    <scope>NUCLEOTIDE SEQUENCE [LARGE SCALE GENOMIC DNA]</scope>
</reference>
<dbReference type="Proteomes" id="UP000178925">
    <property type="component" value="Unassembled WGS sequence"/>
</dbReference>
<proteinExistence type="inferred from homology"/>
<dbReference type="PANTHER" id="PTHR30576:SF0">
    <property type="entry name" value="UNDECAPRENYL-PHOSPHATE N-ACETYLGALACTOSAMINYL 1-PHOSPHATE TRANSFERASE-RELATED"/>
    <property type="match status" value="1"/>
</dbReference>
<dbReference type="STRING" id="1797995.A2242_03770"/>
<accession>A0A1F5SN62</accession>
<organism evidence="9 10">
    <name type="scientific">Candidatus Falkowbacteria bacterium RIFOXYA2_FULL_47_9</name>
    <dbReference type="NCBI Taxonomy" id="1797995"/>
    <lineage>
        <taxon>Bacteria</taxon>
        <taxon>Candidatus Falkowiibacteriota</taxon>
    </lineage>
</organism>
<feature type="transmembrane region" description="Helical" evidence="7">
    <location>
        <begin position="110"/>
        <end position="128"/>
    </location>
</feature>
<comment type="caution">
    <text evidence="9">The sequence shown here is derived from an EMBL/GenBank/DDBJ whole genome shotgun (WGS) entry which is preliminary data.</text>
</comment>
<dbReference type="GO" id="GO:0016780">
    <property type="term" value="F:phosphotransferase activity, for other substituted phosphate groups"/>
    <property type="evidence" value="ECO:0007669"/>
    <property type="project" value="TreeGrafter"/>
</dbReference>
<evidence type="ECO:0000256" key="2">
    <source>
        <dbReference type="ARBA" id="ARBA00006464"/>
    </source>
</evidence>
<dbReference type="Pfam" id="PF02397">
    <property type="entry name" value="Bac_transf"/>
    <property type="match status" value="1"/>
</dbReference>
<keyword evidence="4 7" id="KW-0812">Transmembrane</keyword>
<sequence>MNNATFRLKKYVLFAGDIVILYLSLYATLALRYGQWPSELLWHQHLWPFTAIFVVWLVIFYITNLYDLTLAANNAHFFAATAQALVINFLLGAAFFYLNPQINIAPKTNLLLDIAITALLFILWRQAYNILLKSILPKNNLAFVGCNEQALELIQRFHNYPHLGFHVACVMTDQDLPERGLYTAAVYKDTADLKKIFIEKNISLVVLAADVQKSSDVRVQLFATLHLGINFMSISHFYEKIMGKVPVTSLNHMWFLENLNEGGKLWYDKFKRICDIIFALLLFFVTLPLWPIVGLMIIFESRGPAFYRQNRLGKNNRVIRLHKFRTMVEEGNTRHPTVSNDSRITRFGRFLRKTRLDELPQVINIMKGDMSFIGPRPERPEIARALQTEIPFYNERTLILPGATGWDQICGEYHSPSVEDTVKKLQYDLYYIKNRSIFLDAVILLKTVRTIILHGGV</sequence>
<protein>
    <recommendedName>
        <fullName evidence="8">Bacterial sugar transferase domain-containing protein</fullName>
    </recommendedName>
</protein>
<evidence type="ECO:0000256" key="7">
    <source>
        <dbReference type="SAM" id="Phobius"/>
    </source>
</evidence>
<gene>
    <name evidence="9" type="ORF">A2242_03770</name>
</gene>
<dbReference type="PANTHER" id="PTHR30576">
    <property type="entry name" value="COLANIC BIOSYNTHESIS UDP-GLUCOSE LIPID CARRIER TRANSFERASE"/>
    <property type="match status" value="1"/>
</dbReference>
<evidence type="ECO:0000256" key="3">
    <source>
        <dbReference type="ARBA" id="ARBA00022679"/>
    </source>
</evidence>
<evidence type="ECO:0000313" key="10">
    <source>
        <dbReference type="Proteomes" id="UP000178925"/>
    </source>
</evidence>
<dbReference type="EMBL" id="MFGC01000019">
    <property type="protein sequence ID" value="OGF28148.1"/>
    <property type="molecule type" value="Genomic_DNA"/>
</dbReference>
<keyword evidence="3" id="KW-0808">Transferase</keyword>
<comment type="subcellular location">
    <subcellularLocation>
        <location evidence="1">Membrane</location>
        <topology evidence="1">Multi-pass membrane protein</topology>
    </subcellularLocation>
</comment>
<dbReference type="AlphaFoldDB" id="A0A1F5SN62"/>
<evidence type="ECO:0000256" key="6">
    <source>
        <dbReference type="ARBA" id="ARBA00023136"/>
    </source>
</evidence>
<feature type="transmembrane region" description="Helical" evidence="7">
    <location>
        <begin position="46"/>
        <end position="65"/>
    </location>
</feature>
<evidence type="ECO:0000313" key="9">
    <source>
        <dbReference type="EMBL" id="OGF28148.1"/>
    </source>
</evidence>